<gene>
    <name evidence="1" type="primary">jg15317</name>
    <name evidence="1" type="ORF">PAEG_LOCUS10647</name>
</gene>
<protein>
    <submittedName>
        <fullName evidence="1">Jg15317 protein</fullName>
    </submittedName>
</protein>
<name>A0A8S4R8T5_9NEOP</name>
<evidence type="ECO:0000313" key="1">
    <source>
        <dbReference type="EMBL" id="CAH2232379.1"/>
    </source>
</evidence>
<accession>A0A8S4R8T5</accession>
<organism evidence="1 2">
    <name type="scientific">Pararge aegeria aegeria</name>
    <dbReference type="NCBI Taxonomy" id="348720"/>
    <lineage>
        <taxon>Eukaryota</taxon>
        <taxon>Metazoa</taxon>
        <taxon>Ecdysozoa</taxon>
        <taxon>Arthropoda</taxon>
        <taxon>Hexapoda</taxon>
        <taxon>Insecta</taxon>
        <taxon>Pterygota</taxon>
        <taxon>Neoptera</taxon>
        <taxon>Endopterygota</taxon>
        <taxon>Lepidoptera</taxon>
        <taxon>Glossata</taxon>
        <taxon>Ditrysia</taxon>
        <taxon>Papilionoidea</taxon>
        <taxon>Nymphalidae</taxon>
        <taxon>Satyrinae</taxon>
        <taxon>Satyrini</taxon>
        <taxon>Parargina</taxon>
        <taxon>Pararge</taxon>
    </lineage>
</organism>
<reference evidence="1" key="1">
    <citation type="submission" date="2022-03" db="EMBL/GenBank/DDBJ databases">
        <authorList>
            <person name="Lindestad O."/>
        </authorList>
    </citation>
    <scope>NUCLEOTIDE SEQUENCE</scope>
</reference>
<evidence type="ECO:0000313" key="2">
    <source>
        <dbReference type="Proteomes" id="UP000838756"/>
    </source>
</evidence>
<proteinExistence type="predicted"/>
<dbReference type="AlphaFoldDB" id="A0A8S4R8T5"/>
<keyword evidence="2" id="KW-1185">Reference proteome</keyword>
<comment type="caution">
    <text evidence="1">The sequence shown here is derived from an EMBL/GenBank/DDBJ whole genome shotgun (WGS) entry which is preliminary data.</text>
</comment>
<dbReference type="EMBL" id="CAKXAJ010024895">
    <property type="protein sequence ID" value="CAH2232379.1"/>
    <property type="molecule type" value="Genomic_DNA"/>
</dbReference>
<dbReference type="Proteomes" id="UP000838756">
    <property type="component" value="Unassembled WGS sequence"/>
</dbReference>
<sequence length="100" mass="10878">MMMNISTCNFRIAHSLKPLANTAPRHLQLQRNSLYLGQLGRADQRVGLLQVVVCVGLVVVRAPVHLGVAVRRAELGAASGHTNHNIYILADPSDICRADL</sequence>